<name>A0A7J6XGR8_THATH</name>
<accession>A0A7J6XGR8</accession>
<proteinExistence type="predicted"/>
<protein>
    <submittedName>
        <fullName evidence="1">Threonine dehydratase biosynthetic protein</fullName>
    </submittedName>
</protein>
<dbReference type="Proteomes" id="UP000554482">
    <property type="component" value="Unassembled WGS sequence"/>
</dbReference>
<dbReference type="Gene3D" id="3.40.50.1100">
    <property type="match status" value="1"/>
</dbReference>
<dbReference type="AlphaFoldDB" id="A0A7J6XGR8"/>
<evidence type="ECO:0000313" key="2">
    <source>
        <dbReference type="Proteomes" id="UP000554482"/>
    </source>
</evidence>
<sequence>MKKKTNLSTIKTNSSTIKETVLVISPPSLALSLPSPMKKISTDLLQYQSGYLGVVPDKLSDFNETSNGDCLSLASYLTNILTSKVYDVAIESPLQYANKLSDRLGINI</sequence>
<dbReference type="OrthoDB" id="4418812at2759"/>
<dbReference type="EMBL" id="JABWDY010000058">
    <property type="protein sequence ID" value="KAF5208407.1"/>
    <property type="molecule type" value="Genomic_DNA"/>
</dbReference>
<evidence type="ECO:0000313" key="1">
    <source>
        <dbReference type="EMBL" id="KAF5208407.1"/>
    </source>
</evidence>
<comment type="caution">
    <text evidence="1">The sequence shown here is derived from an EMBL/GenBank/DDBJ whole genome shotgun (WGS) entry which is preliminary data.</text>
</comment>
<organism evidence="1 2">
    <name type="scientific">Thalictrum thalictroides</name>
    <name type="common">Rue-anemone</name>
    <name type="synonym">Anemone thalictroides</name>
    <dbReference type="NCBI Taxonomy" id="46969"/>
    <lineage>
        <taxon>Eukaryota</taxon>
        <taxon>Viridiplantae</taxon>
        <taxon>Streptophyta</taxon>
        <taxon>Embryophyta</taxon>
        <taxon>Tracheophyta</taxon>
        <taxon>Spermatophyta</taxon>
        <taxon>Magnoliopsida</taxon>
        <taxon>Ranunculales</taxon>
        <taxon>Ranunculaceae</taxon>
        <taxon>Thalictroideae</taxon>
        <taxon>Thalictrum</taxon>
    </lineage>
</organism>
<dbReference type="InterPro" id="IPR036052">
    <property type="entry name" value="TrpB-like_PALP_sf"/>
</dbReference>
<keyword evidence="2" id="KW-1185">Reference proteome</keyword>
<reference evidence="1 2" key="1">
    <citation type="submission" date="2020-06" db="EMBL/GenBank/DDBJ databases">
        <title>Transcriptomic and genomic resources for Thalictrum thalictroides and T. hernandezii: Facilitating candidate gene discovery in an emerging model plant lineage.</title>
        <authorList>
            <person name="Arias T."/>
            <person name="Riano-Pachon D.M."/>
            <person name="Di Stilio V.S."/>
        </authorList>
    </citation>
    <scope>NUCLEOTIDE SEQUENCE [LARGE SCALE GENOMIC DNA]</scope>
    <source>
        <strain evidence="2">cv. WT478/WT964</strain>
        <tissue evidence="1">Leaves</tissue>
    </source>
</reference>
<gene>
    <name evidence="1" type="ORF">FRX31_002005</name>
</gene>